<feature type="transmembrane region" description="Helical" evidence="1">
    <location>
        <begin position="77"/>
        <end position="95"/>
    </location>
</feature>
<protein>
    <submittedName>
        <fullName evidence="2">Uncharacterized protein</fullName>
    </submittedName>
</protein>
<reference evidence="3" key="1">
    <citation type="submission" date="2016-10" db="EMBL/GenBank/DDBJ databases">
        <authorList>
            <person name="Varghese N."/>
            <person name="Submissions S."/>
        </authorList>
    </citation>
    <scope>NUCLEOTIDE SEQUENCE [LARGE SCALE GENOMIC DNA]</scope>
    <source>
        <strain evidence="3">DSM 11706</strain>
    </source>
</reference>
<dbReference type="OrthoDB" id="2428268at2"/>
<dbReference type="Proteomes" id="UP000198734">
    <property type="component" value="Unassembled WGS sequence"/>
</dbReference>
<dbReference type="STRING" id="126156.SAMN05421670_0593"/>
<sequence length="99" mass="11489">MRTLLELIRIIFLFFIVVGIITFVINSIYLKIGITAEKYAGFGFIAAFVLFFVLYRNKWQFSGWYKGKGRQKLPKKLSKYLILSAIFLLLLPPVLNLLP</sequence>
<keyword evidence="3" id="KW-1185">Reference proteome</keyword>
<keyword evidence="1" id="KW-0472">Membrane</keyword>
<proteinExistence type="predicted"/>
<dbReference type="AlphaFoldDB" id="A0A1I5UYH1"/>
<evidence type="ECO:0000313" key="3">
    <source>
        <dbReference type="Proteomes" id="UP000198734"/>
    </source>
</evidence>
<gene>
    <name evidence="2" type="ORF">SAMN05421670_0593</name>
</gene>
<dbReference type="EMBL" id="FOXU01000001">
    <property type="protein sequence ID" value="SFQ00281.1"/>
    <property type="molecule type" value="Genomic_DNA"/>
</dbReference>
<feature type="transmembrane region" description="Helical" evidence="1">
    <location>
        <begin position="7"/>
        <end position="32"/>
    </location>
</feature>
<feature type="transmembrane region" description="Helical" evidence="1">
    <location>
        <begin position="38"/>
        <end position="56"/>
    </location>
</feature>
<keyword evidence="1" id="KW-1133">Transmembrane helix</keyword>
<dbReference type="RefSeq" id="WP_093534029.1">
    <property type="nucleotide sequence ID" value="NZ_FOXU01000001.1"/>
</dbReference>
<accession>A0A1I5UYH1</accession>
<evidence type="ECO:0000313" key="2">
    <source>
        <dbReference type="EMBL" id="SFQ00281.1"/>
    </source>
</evidence>
<keyword evidence="1" id="KW-0812">Transmembrane</keyword>
<name>A0A1I5UYH1_9BACI</name>
<organism evidence="2 3">
    <name type="scientific">Psychrobacillus psychrotolerans</name>
    <dbReference type="NCBI Taxonomy" id="126156"/>
    <lineage>
        <taxon>Bacteria</taxon>
        <taxon>Bacillati</taxon>
        <taxon>Bacillota</taxon>
        <taxon>Bacilli</taxon>
        <taxon>Bacillales</taxon>
        <taxon>Bacillaceae</taxon>
        <taxon>Psychrobacillus</taxon>
    </lineage>
</organism>
<evidence type="ECO:0000256" key="1">
    <source>
        <dbReference type="SAM" id="Phobius"/>
    </source>
</evidence>